<sequence>MASIRDLKKDINFLASEIVTEAYVRKMIFDQIKEEDFKKVVTDAIDFRNDVIAKVNHPDGKDDPKKVKAFFKGIRTEMDKRFSELVEAVNNLK</sequence>
<dbReference type="EMBL" id="QPIZ01000011">
    <property type="protein sequence ID" value="RCW34615.1"/>
    <property type="molecule type" value="Genomic_DNA"/>
</dbReference>
<accession>A0A2T0XFN4</accession>
<proteinExistence type="predicted"/>
<protein>
    <submittedName>
        <fullName evidence="1">Uncharacterized protein</fullName>
    </submittedName>
</protein>
<evidence type="ECO:0000313" key="2">
    <source>
        <dbReference type="Proteomes" id="UP000252733"/>
    </source>
</evidence>
<reference evidence="1 2" key="1">
    <citation type="submission" date="2018-07" db="EMBL/GenBank/DDBJ databases">
        <title>Freshwater and sediment microbial communities from various areas in North America, analyzing microbe dynamics in response to fracking.</title>
        <authorList>
            <person name="Lamendella R."/>
        </authorList>
    </citation>
    <scope>NUCLEOTIDE SEQUENCE [LARGE SCALE GENOMIC DNA]</scope>
    <source>
        <strain evidence="1 2">160A</strain>
    </source>
</reference>
<evidence type="ECO:0000313" key="1">
    <source>
        <dbReference type="EMBL" id="RCW34615.1"/>
    </source>
</evidence>
<gene>
    <name evidence="1" type="ORF">DFO77_111117</name>
</gene>
<dbReference type="OrthoDB" id="1121857at2"/>
<name>A0A2T0XFN4_9BACT</name>
<keyword evidence="2" id="KW-1185">Reference proteome</keyword>
<comment type="caution">
    <text evidence="1">The sequence shown here is derived from an EMBL/GenBank/DDBJ whole genome shotgun (WGS) entry which is preliminary data.</text>
</comment>
<dbReference type="Proteomes" id="UP000252733">
    <property type="component" value="Unassembled WGS sequence"/>
</dbReference>
<dbReference type="AlphaFoldDB" id="A0A2T0XFN4"/>
<organism evidence="1 2">
    <name type="scientific">Marinilabilia salmonicolor</name>
    <dbReference type="NCBI Taxonomy" id="989"/>
    <lineage>
        <taxon>Bacteria</taxon>
        <taxon>Pseudomonadati</taxon>
        <taxon>Bacteroidota</taxon>
        <taxon>Bacteroidia</taxon>
        <taxon>Marinilabiliales</taxon>
        <taxon>Marinilabiliaceae</taxon>
        <taxon>Marinilabilia</taxon>
    </lineage>
</organism>
<dbReference type="STRING" id="1168289.GCA_000259075_02039"/>
<dbReference type="RefSeq" id="WP_106153591.1">
    <property type="nucleotide sequence ID" value="NZ_PVTS01000011.1"/>
</dbReference>